<accession>A0A437JRQ7</accession>
<dbReference type="OrthoDB" id="527737at2"/>
<proteinExistence type="predicted"/>
<dbReference type="Proteomes" id="UP000288178">
    <property type="component" value="Unassembled WGS sequence"/>
</dbReference>
<dbReference type="AlphaFoldDB" id="A0A437JRQ7"/>
<name>A0A437JRQ7_9BURK</name>
<dbReference type="PANTHER" id="PTHR35841">
    <property type="entry name" value="PHOSPHONATES-BINDING PERIPLASMIC PROTEIN"/>
    <property type="match status" value="1"/>
</dbReference>
<dbReference type="EMBL" id="SACT01000007">
    <property type="protein sequence ID" value="RVT49575.1"/>
    <property type="molecule type" value="Genomic_DNA"/>
</dbReference>
<keyword evidence="2" id="KW-1185">Reference proteome</keyword>
<dbReference type="Pfam" id="PF12974">
    <property type="entry name" value="Phosphonate-bd"/>
    <property type="match status" value="1"/>
</dbReference>
<dbReference type="Gene3D" id="3.40.190.10">
    <property type="entry name" value="Periplasmic binding protein-like II"/>
    <property type="match status" value="2"/>
</dbReference>
<reference evidence="1 2" key="1">
    <citation type="submission" date="2019-01" db="EMBL/GenBank/DDBJ databases">
        <authorList>
            <person name="Chen W.-M."/>
        </authorList>
    </citation>
    <scope>NUCLEOTIDE SEQUENCE [LARGE SCALE GENOMIC DNA]</scope>
    <source>
        <strain evidence="1 2">ICH-3</strain>
    </source>
</reference>
<evidence type="ECO:0000313" key="2">
    <source>
        <dbReference type="Proteomes" id="UP000288178"/>
    </source>
</evidence>
<protein>
    <submittedName>
        <fullName evidence="1">Phosphonate ABC transporter substrate-binding protein</fullName>
    </submittedName>
</protein>
<dbReference type="SUPFAM" id="SSF53850">
    <property type="entry name" value="Periplasmic binding protein-like II"/>
    <property type="match status" value="1"/>
</dbReference>
<gene>
    <name evidence="1" type="ORF">ENE75_18105</name>
</gene>
<evidence type="ECO:0000313" key="1">
    <source>
        <dbReference type="EMBL" id="RVT49575.1"/>
    </source>
</evidence>
<sequence length="283" mass="30699">MHRRRLLRGAAVMAAAPGLALAQERLRIGLTAVILADQAAFLARWADYLSQRLDTRVTFVSRDQYQTVHDLLFNGQIDAAWTCGYPFVRFQSQLQLVAVPLYQGQPSYQSYLIRPLGDSTVTGWSSLAGKVFAYSDPLSNSGWLVAQGEFAKAGIGQRDLKRTFFAHGHRNVADAVASHLADAGSIDGYVWETMKLQGMAGASQTEVIWKSSLHGFPPLVAATGAASARMEALRRSLLDMQKDDAGRALLKSLNLDGFIAGQVGLFDSIRQLARSVPGSGVTT</sequence>
<organism evidence="1 2">
    <name type="scientific">Rubrivivax albus</name>
    <dbReference type="NCBI Taxonomy" id="2499835"/>
    <lineage>
        <taxon>Bacteria</taxon>
        <taxon>Pseudomonadati</taxon>
        <taxon>Pseudomonadota</taxon>
        <taxon>Betaproteobacteria</taxon>
        <taxon>Burkholderiales</taxon>
        <taxon>Sphaerotilaceae</taxon>
        <taxon>Rubrivivax</taxon>
    </lineage>
</organism>
<dbReference type="CDD" id="cd13571">
    <property type="entry name" value="PBP2_PnhD_1"/>
    <property type="match status" value="1"/>
</dbReference>
<comment type="caution">
    <text evidence="1">The sequence shown here is derived from an EMBL/GenBank/DDBJ whole genome shotgun (WGS) entry which is preliminary data.</text>
</comment>
<dbReference type="PANTHER" id="PTHR35841:SF1">
    <property type="entry name" value="PHOSPHONATES-BINDING PERIPLASMIC PROTEIN"/>
    <property type="match status" value="1"/>
</dbReference>